<accession>A0A517LX96</accession>
<evidence type="ECO:0000313" key="2">
    <source>
        <dbReference type="EMBL" id="QDS87261.1"/>
    </source>
</evidence>
<sequence length="58" mass="6243">MGTRLTEAASSQSFNRAGNAPRVQTQRAINNAGHTRRHTLTRGPMGTRLNEASPIAIV</sequence>
<evidence type="ECO:0000313" key="3">
    <source>
        <dbReference type="Proteomes" id="UP000319557"/>
    </source>
</evidence>
<reference evidence="2 3" key="1">
    <citation type="submission" date="2019-02" db="EMBL/GenBank/DDBJ databases">
        <title>Deep-cultivation of Planctomycetes and their phenomic and genomic characterization uncovers novel biology.</title>
        <authorList>
            <person name="Wiegand S."/>
            <person name="Jogler M."/>
            <person name="Boedeker C."/>
            <person name="Pinto D."/>
            <person name="Vollmers J."/>
            <person name="Rivas-Marin E."/>
            <person name="Kohn T."/>
            <person name="Peeters S.H."/>
            <person name="Heuer A."/>
            <person name="Rast P."/>
            <person name="Oberbeckmann S."/>
            <person name="Bunk B."/>
            <person name="Jeske O."/>
            <person name="Meyerdierks A."/>
            <person name="Storesund J.E."/>
            <person name="Kallscheuer N."/>
            <person name="Luecker S."/>
            <person name="Lage O.M."/>
            <person name="Pohl T."/>
            <person name="Merkel B.J."/>
            <person name="Hornburger P."/>
            <person name="Mueller R.-W."/>
            <person name="Bruemmer F."/>
            <person name="Labrenz M."/>
            <person name="Spormann A.M."/>
            <person name="Op den Camp H."/>
            <person name="Overmann J."/>
            <person name="Amann R."/>
            <person name="Jetten M.S.M."/>
            <person name="Mascher T."/>
            <person name="Medema M.H."/>
            <person name="Devos D.P."/>
            <person name="Kaster A.-K."/>
            <person name="Ovreas L."/>
            <person name="Rohde M."/>
            <person name="Galperin M.Y."/>
            <person name="Jogler C."/>
        </authorList>
    </citation>
    <scope>NUCLEOTIDE SEQUENCE [LARGE SCALE GENOMIC DNA]</scope>
    <source>
        <strain evidence="2 3">EC9</strain>
    </source>
</reference>
<proteinExistence type="predicted"/>
<gene>
    <name evidence="2" type="ORF">EC9_14390</name>
</gene>
<dbReference type="KEGG" id="ruv:EC9_14390"/>
<organism evidence="2 3">
    <name type="scientific">Rosistilla ulvae</name>
    <dbReference type="NCBI Taxonomy" id="1930277"/>
    <lineage>
        <taxon>Bacteria</taxon>
        <taxon>Pseudomonadati</taxon>
        <taxon>Planctomycetota</taxon>
        <taxon>Planctomycetia</taxon>
        <taxon>Pirellulales</taxon>
        <taxon>Pirellulaceae</taxon>
        <taxon>Rosistilla</taxon>
    </lineage>
</organism>
<dbReference type="EMBL" id="CP036261">
    <property type="protein sequence ID" value="QDS87261.1"/>
    <property type="molecule type" value="Genomic_DNA"/>
</dbReference>
<keyword evidence="3" id="KW-1185">Reference proteome</keyword>
<dbReference type="AlphaFoldDB" id="A0A517LX96"/>
<protein>
    <submittedName>
        <fullName evidence="2">Uncharacterized protein</fullName>
    </submittedName>
</protein>
<evidence type="ECO:0000256" key="1">
    <source>
        <dbReference type="SAM" id="MobiDB-lite"/>
    </source>
</evidence>
<feature type="compositionally biased region" description="Polar residues" evidence="1">
    <location>
        <begin position="8"/>
        <end position="33"/>
    </location>
</feature>
<name>A0A517LX96_9BACT</name>
<dbReference type="Proteomes" id="UP000319557">
    <property type="component" value="Chromosome"/>
</dbReference>
<feature type="region of interest" description="Disordered" evidence="1">
    <location>
        <begin position="1"/>
        <end position="58"/>
    </location>
</feature>